<comment type="caution">
    <text evidence="2">The sequence shown here is derived from an EMBL/GenBank/DDBJ whole genome shotgun (WGS) entry which is preliminary data.</text>
</comment>
<dbReference type="InterPro" id="IPR053858">
    <property type="entry name" value="Arb2_dom"/>
</dbReference>
<dbReference type="PANTHER" id="PTHR21357:SF4">
    <property type="entry name" value="FAM172 FAMILY PROTEIN HOMOLOG CG10038"/>
    <property type="match status" value="1"/>
</dbReference>
<dbReference type="AlphaFoldDB" id="A0A8T9B6Z7"/>
<reference evidence="2 3" key="1">
    <citation type="submission" date="2018-05" db="EMBL/GenBank/DDBJ databases">
        <title>Whole genome sequencing for identification of molecular markers to develop diagnostic detection tools for the regulated plant pathogen Lachnellula willkommii.</title>
        <authorList>
            <person name="Giroux E."/>
            <person name="Bilodeau G."/>
        </authorList>
    </citation>
    <scope>NUCLEOTIDE SEQUENCE [LARGE SCALE GENOMIC DNA]</scope>
    <source>
        <strain evidence="2 3">CBS 203.66</strain>
    </source>
</reference>
<accession>A0A8T9B6Z7</accession>
<feature type="domain" description="Arb2" evidence="1">
    <location>
        <begin position="16"/>
        <end position="298"/>
    </location>
</feature>
<dbReference type="GO" id="GO:0005634">
    <property type="term" value="C:nucleus"/>
    <property type="evidence" value="ECO:0007669"/>
    <property type="project" value="TreeGrafter"/>
</dbReference>
<name>A0A8T9B6Z7_9HELO</name>
<evidence type="ECO:0000313" key="2">
    <source>
        <dbReference type="EMBL" id="TVY15824.1"/>
    </source>
</evidence>
<dbReference type="InterPro" id="IPR048263">
    <property type="entry name" value="Arb2"/>
</dbReference>
<dbReference type="EMBL" id="QGMF01000446">
    <property type="protein sequence ID" value="TVY15824.1"/>
    <property type="molecule type" value="Genomic_DNA"/>
</dbReference>
<gene>
    <name evidence="2" type="ORF">LARI1_G005360</name>
</gene>
<dbReference type="Proteomes" id="UP000469559">
    <property type="component" value="Unassembled WGS sequence"/>
</dbReference>
<dbReference type="Pfam" id="PF22749">
    <property type="entry name" value="Arb2"/>
    <property type="match status" value="1"/>
</dbReference>
<dbReference type="GO" id="GO:0035197">
    <property type="term" value="F:siRNA binding"/>
    <property type="evidence" value="ECO:0007669"/>
    <property type="project" value="TreeGrafter"/>
</dbReference>
<dbReference type="OrthoDB" id="421951at2759"/>
<dbReference type="PANTHER" id="PTHR21357">
    <property type="entry name" value="FAM172 FAMILY PROTEIN HOMOLOG CG10038"/>
    <property type="match status" value="1"/>
</dbReference>
<evidence type="ECO:0000313" key="3">
    <source>
        <dbReference type="Proteomes" id="UP000469559"/>
    </source>
</evidence>
<protein>
    <recommendedName>
        <fullName evidence="1">Arb2 domain-containing protein</fullName>
    </recommendedName>
</protein>
<organism evidence="2 3">
    <name type="scientific">Lachnellula arida</name>
    <dbReference type="NCBI Taxonomy" id="1316785"/>
    <lineage>
        <taxon>Eukaryota</taxon>
        <taxon>Fungi</taxon>
        <taxon>Dikarya</taxon>
        <taxon>Ascomycota</taxon>
        <taxon>Pezizomycotina</taxon>
        <taxon>Leotiomycetes</taxon>
        <taxon>Helotiales</taxon>
        <taxon>Lachnaceae</taxon>
        <taxon>Lachnellula</taxon>
    </lineage>
</organism>
<sequence>MFRRLASSLPKDPVYSADLKELGYFINAKDEIRSTENPKAYFKYFITKNQRHNDAQREAMNGAVRKIVSDRLENLGLQKIRLPLGATEHEPSLPIFVSSDLKSKKRIVLLFYEHTQDLGIFAHRIIGGKGGIDAGSAVDFAKSIQAQRTSPDDADSPGLILANMGQLRWWRRGKKAVTQTSWYALPQKSAVENPYRFDHDMNVVPGNETSEQHVKYIFNHVVAELVDPAATLDVLGVSEGAVKVSTFLEDPGNFKTWGPRVSAFAAVATWYHAAEIKNVEFASWFLDRGRAFLISPEPAGTFLSGPEGTKRIQACGCPVFSLAEPYYSETMLPRGYQTILDWFYEVASEPGYANPRFERVDGGAESEDEPAWDPNDGVAFDVVASEQGEGEGVKGGVETGFVEAEEVEVEEEDGGVKL</sequence>
<dbReference type="GO" id="GO:0031048">
    <property type="term" value="P:regulatory ncRNA-mediated heterochromatin formation"/>
    <property type="evidence" value="ECO:0007669"/>
    <property type="project" value="TreeGrafter"/>
</dbReference>
<proteinExistence type="predicted"/>
<keyword evidence="3" id="KW-1185">Reference proteome</keyword>
<evidence type="ECO:0000259" key="1">
    <source>
        <dbReference type="Pfam" id="PF22749"/>
    </source>
</evidence>